<keyword evidence="3" id="KW-1185">Reference proteome</keyword>
<reference evidence="2 3" key="1">
    <citation type="journal article" date="2018" name="ISME J.">
        <title>Endosymbiont genomes yield clues of tubeworm success.</title>
        <authorList>
            <person name="Li Y."/>
            <person name="Liles M.R."/>
            <person name="Halanych K.M."/>
        </authorList>
    </citation>
    <scope>NUCLEOTIDE SEQUENCE [LARGE SCALE GENOMIC DNA]</scope>
    <source>
        <strain evidence="2">A1464</strain>
    </source>
</reference>
<organism evidence="2 3">
    <name type="scientific">endosymbiont of Galathealinum brachiosum</name>
    <dbReference type="NCBI Taxonomy" id="2200906"/>
    <lineage>
        <taxon>Bacteria</taxon>
        <taxon>Pseudomonadati</taxon>
        <taxon>Pseudomonadota</taxon>
        <taxon>Gammaproteobacteria</taxon>
        <taxon>sulfur-oxidizing symbionts</taxon>
    </lineage>
</organism>
<name>A0A370DK26_9GAMM</name>
<feature type="compositionally biased region" description="Low complexity" evidence="1">
    <location>
        <begin position="47"/>
        <end position="62"/>
    </location>
</feature>
<evidence type="ECO:0000313" key="3">
    <source>
        <dbReference type="Proteomes" id="UP000254266"/>
    </source>
</evidence>
<comment type="caution">
    <text evidence="2">The sequence shown here is derived from an EMBL/GenBank/DDBJ whole genome shotgun (WGS) entry which is preliminary data.</text>
</comment>
<sequence>MPSPRPRAVEADASPERPIVRLQPVSRPEKTDVDGPVPRPTKTSKRSGSGASAASVDSGRAALPKLAKPDSDPTDEETARIKRETKNLLRNNNSATATVDQVENGHLRRLLGIPRGLHLMSRDGATAYFVSRGLPTAPSMPLSDADARHYKRVESLRRSKPADALKTVLSIEAAEGLDARGIYSDADLPEAPCRRCAAKTTAGRAHGKRSRSDASVSGSSSSSSSSDSEGDEPVPRKAIKTVASGGRADGRTGPRLKCTPRKQVQVGNAKHRSRHASPPREESRSKRVESESAGPSAPVDRVRQRNRPVAVLPSAQKVRRQLRTLVYPGGAENLAQTVRFAVRKTLGEADSKRSLERGDLNAVIEKACDKIEFGLALSIPDLAGKREETDVVNMVAGALSLLSASMQAAALTGSVVGVLRHMPALVKFWDARLKGAAENGLAVPFHTSKSLYEAYMKTV</sequence>
<protein>
    <submittedName>
        <fullName evidence="2">Uncharacterized protein</fullName>
    </submittedName>
</protein>
<accession>A0A370DK26</accession>
<dbReference type="AlphaFoldDB" id="A0A370DK26"/>
<gene>
    <name evidence="2" type="ORF">DIZ80_02535</name>
</gene>
<proteinExistence type="predicted"/>
<feature type="compositionally biased region" description="Basic and acidic residues" evidence="1">
    <location>
        <begin position="278"/>
        <end position="290"/>
    </location>
</feature>
<feature type="compositionally biased region" description="Low complexity" evidence="1">
    <location>
        <begin position="213"/>
        <end position="227"/>
    </location>
</feature>
<feature type="compositionally biased region" description="Basic and acidic residues" evidence="1">
    <location>
        <begin position="67"/>
        <end position="78"/>
    </location>
</feature>
<dbReference type="EMBL" id="QFXC01000005">
    <property type="protein sequence ID" value="RDH85213.1"/>
    <property type="molecule type" value="Genomic_DNA"/>
</dbReference>
<dbReference type="Proteomes" id="UP000254266">
    <property type="component" value="Unassembled WGS sequence"/>
</dbReference>
<evidence type="ECO:0000256" key="1">
    <source>
        <dbReference type="SAM" id="MobiDB-lite"/>
    </source>
</evidence>
<feature type="region of interest" description="Disordered" evidence="1">
    <location>
        <begin position="200"/>
        <end position="314"/>
    </location>
</feature>
<feature type="compositionally biased region" description="Basic and acidic residues" evidence="1">
    <location>
        <begin position="7"/>
        <end position="19"/>
    </location>
</feature>
<feature type="region of interest" description="Disordered" evidence="1">
    <location>
        <begin position="1"/>
        <end position="78"/>
    </location>
</feature>
<evidence type="ECO:0000313" key="2">
    <source>
        <dbReference type="EMBL" id="RDH85213.1"/>
    </source>
</evidence>